<accession>A0AAN7W654</accession>
<evidence type="ECO:0008006" key="3">
    <source>
        <dbReference type="Google" id="ProtNLM"/>
    </source>
</evidence>
<gene>
    <name evidence="1" type="ORF">LTR97_005523</name>
</gene>
<proteinExistence type="predicted"/>
<dbReference type="EMBL" id="JAVRQU010000007">
    <property type="protein sequence ID" value="KAK5701004.1"/>
    <property type="molecule type" value="Genomic_DNA"/>
</dbReference>
<reference evidence="1" key="1">
    <citation type="submission" date="2023-08" db="EMBL/GenBank/DDBJ databases">
        <title>Black Yeasts Isolated from many extreme environments.</title>
        <authorList>
            <person name="Coleine C."/>
            <person name="Stajich J.E."/>
            <person name="Selbmann L."/>
        </authorList>
    </citation>
    <scope>NUCLEOTIDE SEQUENCE</scope>
    <source>
        <strain evidence="1">CCFEE 5810</strain>
    </source>
</reference>
<comment type="caution">
    <text evidence="1">The sequence shown here is derived from an EMBL/GenBank/DDBJ whole genome shotgun (WGS) entry which is preliminary data.</text>
</comment>
<protein>
    <recommendedName>
        <fullName evidence="3">SprT-like domain-containing protein</fullName>
    </recommendedName>
</protein>
<name>A0AAN7W654_9PEZI</name>
<sequence length="240" mass="27449">MDQWREWWQGGRSVAARKLRTSKLRTAIPNPGLFFAEPVQIFSQLFFLGAIRPYVNVQWGHDWSRLYGVMSYWDATIRINPQRPLHKSSPEAILCTLLHEMLHFFLVAYSCPGSRRDGCCDANICAFLNGGAASHGRAWMHMAKSIEDEMPRLLGFTGRLGRQECAISEIRKFGFRPSACDLRSAAYYDIEVAVRIHLRTSYDDLETVVRSRGRSVLPQTTGKRARRRRTIGICEKLVVV</sequence>
<dbReference type="AlphaFoldDB" id="A0AAN7W654"/>
<organism evidence="1 2">
    <name type="scientific">Elasticomyces elasticus</name>
    <dbReference type="NCBI Taxonomy" id="574655"/>
    <lineage>
        <taxon>Eukaryota</taxon>
        <taxon>Fungi</taxon>
        <taxon>Dikarya</taxon>
        <taxon>Ascomycota</taxon>
        <taxon>Pezizomycotina</taxon>
        <taxon>Dothideomycetes</taxon>
        <taxon>Dothideomycetidae</taxon>
        <taxon>Mycosphaerellales</taxon>
        <taxon>Teratosphaeriaceae</taxon>
        <taxon>Elasticomyces</taxon>
    </lineage>
</organism>
<dbReference type="Proteomes" id="UP001310594">
    <property type="component" value="Unassembled WGS sequence"/>
</dbReference>
<evidence type="ECO:0000313" key="1">
    <source>
        <dbReference type="EMBL" id="KAK5701004.1"/>
    </source>
</evidence>
<evidence type="ECO:0000313" key="2">
    <source>
        <dbReference type="Proteomes" id="UP001310594"/>
    </source>
</evidence>